<dbReference type="InterPro" id="IPR025160">
    <property type="entry name" value="AATF"/>
</dbReference>
<dbReference type="GO" id="GO:0006357">
    <property type="term" value="P:regulation of transcription by RNA polymerase II"/>
    <property type="evidence" value="ECO:0007669"/>
    <property type="project" value="TreeGrafter"/>
</dbReference>
<evidence type="ECO:0000256" key="1">
    <source>
        <dbReference type="ARBA" id="ARBA00008966"/>
    </source>
</evidence>
<organism evidence="5 6">
    <name type="scientific">Aromia moschata</name>
    <dbReference type="NCBI Taxonomy" id="1265417"/>
    <lineage>
        <taxon>Eukaryota</taxon>
        <taxon>Metazoa</taxon>
        <taxon>Ecdysozoa</taxon>
        <taxon>Arthropoda</taxon>
        <taxon>Hexapoda</taxon>
        <taxon>Insecta</taxon>
        <taxon>Pterygota</taxon>
        <taxon>Neoptera</taxon>
        <taxon>Endopterygota</taxon>
        <taxon>Coleoptera</taxon>
        <taxon>Polyphaga</taxon>
        <taxon>Cucujiformia</taxon>
        <taxon>Chrysomeloidea</taxon>
        <taxon>Cerambycidae</taxon>
        <taxon>Cerambycinae</taxon>
        <taxon>Callichromatini</taxon>
        <taxon>Aromia</taxon>
    </lineage>
</organism>
<feature type="domain" description="AATF leucine zipper-containing" evidence="4">
    <location>
        <begin position="174"/>
        <end position="288"/>
    </location>
</feature>
<feature type="region of interest" description="Disordered" evidence="2">
    <location>
        <begin position="223"/>
        <end position="257"/>
    </location>
</feature>
<evidence type="ECO:0008006" key="7">
    <source>
        <dbReference type="Google" id="ProtNLM"/>
    </source>
</evidence>
<dbReference type="Proteomes" id="UP001162162">
    <property type="component" value="Unassembled WGS sequence"/>
</dbReference>
<comment type="caution">
    <text evidence="5">The sequence shown here is derived from an EMBL/GenBank/DDBJ whole genome shotgun (WGS) entry which is preliminary data.</text>
</comment>
<evidence type="ECO:0000256" key="2">
    <source>
        <dbReference type="SAM" id="MobiDB-lite"/>
    </source>
</evidence>
<evidence type="ECO:0000259" key="3">
    <source>
        <dbReference type="Pfam" id="PF08164"/>
    </source>
</evidence>
<sequence>MMNKNNGKESLAEKIATVLNTTPASFDPEDEDLDNTRAQLLNAEPYNEDTEETAVLSKFRKQNVDLLGDLYERYSGVKTSRKELFDSDEQSESEKSYGEQDNSDDEEKGSDDEGSEEEDKDVEEEENGEPSNSEEDEETDDVEDDMSEDAGDIESDDDDGTIKTFAKTDLSAQVKKGLCVRNQMNMWEGLLEMRIQLQKCLVVANKMPQNEVFTEIKQTCEKDEIDDDEEIASDSEDEKSLGSVKDEEEIEESPKKRRKLNDFAKEIDDCHSKYKNYRNDVIRKWNEKTRLTVMKNTSNSHSVLNHIEHILSDKEKLVKRTQLKRSEYDILGQEPMENSEGSDEQNTNVRVREEYNTEIFDDDDFYHQLLRELIEVKSADLTDPVQLSRQWIQLQNLRSKMKRKIDTRATKGRKIRYVVHSKLVNFMAPIDEGLWTEEAKNELFNSLFGKKQRVNIV</sequence>
<comment type="similarity">
    <text evidence="1">Belongs to the AATF family.</text>
</comment>
<feature type="compositionally biased region" description="Acidic residues" evidence="2">
    <location>
        <begin position="101"/>
        <end position="159"/>
    </location>
</feature>
<dbReference type="EMBL" id="JAPWTK010000002">
    <property type="protein sequence ID" value="KAJ8962594.1"/>
    <property type="molecule type" value="Genomic_DNA"/>
</dbReference>
<dbReference type="InterPro" id="IPR012617">
    <property type="entry name" value="AATF_C"/>
</dbReference>
<accession>A0AAV8ZH54</accession>
<feature type="domain" description="Apoptosis-antagonizing transcription factor C-terminal" evidence="3">
    <location>
        <begin position="366"/>
        <end position="448"/>
    </location>
</feature>
<evidence type="ECO:0000259" key="4">
    <source>
        <dbReference type="Pfam" id="PF13339"/>
    </source>
</evidence>
<dbReference type="InterPro" id="IPR039223">
    <property type="entry name" value="AATF/Bfr2"/>
</dbReference>
<feature type="compositionally biased region" description="Acidic residues" evidence="2">
    <location>
        <begin position="223"/>
        <end position="237"/>
    </location>
</feature>
<keyword evidence="6" id="KW-1185">Reference proteome</keyword>
<feature type="region of interest" description="Disordered" evidence="2">
    <location>
        <begin position="72"/>
        <end position="161"/>
    </location>
</feature>
<evidence type="ECO:0000313" key="6">
    <source>
        <dbReference type="Proteomes" id="UP001162162"/>
    </source>
</evidence>
<protein>
    <recommendedName>
        <fullName evidence="7">Protein AATF</fullName>
    </recommendedName>
</protein>
<dbReference type="Pfam" id="PF08164">
    <property type="entry name" value="TRAUB"/>
    <property type="match status" value="1"/>
</dbReference>
<dbReference type="AlphaFoldDB" id="A0AAV8ZH54"/>
<dbReference type="GO" id="GO:0005730">
    <property type="term" value="C:nucleolus"/>
    <property type="evidence" value="ECO:0007669"/>
    <property type="project" value="TreeGrafter"/>
</dbReference>
<proteinExistence type="inferred from homology"/>
<dbReference type="PANTHER" id="PTHR15565">
    <property type="entry name" value="AATF PROTEIN APOPTOSIS ANTAGONIZING TRANSCRIPTION FACTOR"/>
    <property type="match status" value="1"/>
</dbReference>
<reference evidence="5" key="1">
    <citation type="journal article" date="2023" name="Insect Mol. Biol.">
        <title>Genome sequencing provides insights into the evolution of gene families encoding plant cell wall-degrading enzymes in longhorned beetles.</title>
        <authorList>
            <person name="Shin N.R."/>
            <person name="Okamura Y."/>
            <person name="Kirsch R."/>
            <person name="Pauchet Y."/>
        </authorList>
    </citation>
    <scope>NUCLEOTIDE SEQUENCE</scope>
    <source>
        <strain evidence="5">AMC_N1</strain>
    </source>
</reference>
<evidence type="ECO:0000313" key="5">
    <source>
        <dbReference type="EMBL" id="KAJ8962594.1"/>
    </source>
</evidence>
<gene>
    <name evidence="5" type="ORF">NQ318_000987</name>
</gene>
<name>A0AAV8ZH54_9CUCU</name>
<dbReference type="Pfam" id="PF13339">
    <property type="entry name" value="AATF-Che1"/>
    <property type="match status" value="1"/>
</dbReference>
<dbReference type="PANTHER" id="PTHR15565:SF0">
    <property type="entry name" value="PROTEIN AATF"/>
    <property type="match status" value="1"/>
</dbReference>